<dbReference type="EMBL" id="GBXM01030007">
    <property type="protein sequence ID" value="JAH78570.1"/>
    <property type="molecule type" value="Transcribed_RNA"/>
</dbReference>
<proteinExistence type="predicted"/>
<reference evidence="1" key="1">
    <citation type="submission" date="2014-11" db="EMBL/GenBank/DDBJ databases">
        <authorList>
            <person name="Amaro Gonzalez C."/>
        </authorList>
    </citation>
    <scope>NUCLEOTIDE SEQUENCE</scope>
</reference>
<accession>A0A0E9VMD1</accession>
<organism evidence="1">
    <name type="scientific">Anguilla anguilla</name>
    <name type="common">European freshwater eel</name>
    <name type="synonym">Muraena anguilla</name>
    <dbReference type="NCBI Taxonomy" id="7936"/>
    <lineage>
        <taxon>Eukaryota</taxon>
        <taxon>Metazoa</taxon>
        <taxon>Chordata</taxon>
        <taxon>Craniata</taxon>
        <taxon>Vertebrata</taxon>
        <taxon>Euteleostomi</taxon>
        <taxon>Actinopterygii</taxon>
        <taxon>Neopterygii</taxon>
        <taxon>Teleostei</taxon>
        <taxon>Anguilliformes</taxon>
        <taxon>Anguillidae</taxon>
        <taxon>Anguilla</taxon>
    </lineage>
</organism>
<protein>
    <submittedName>
        <fullName evidence="1">Uncharacterized protein</fullName>
    </submittedName>
</protein>
<sequence length="29" mass="2973">MSATALLYAAPVHICGCLGPRIGVFIQAV</sequence>
<evidence type="ECO:0000313" key="1">
    <source>
        <dbReference type="EMBL" id="JAH78570.1"/>
    </source>
</evidence>
<reference evidence="1" key="2">
    <citation type="journal article" date="2015" name="Fish Shellfish Immunol.">
        <title>Early steps in the European eel (Anguilla anguilla)-Vibrio vulnificus interaction in the gills: Role of the RtxA13 toxin.</title>
        <authorList>
            <person name="Callol A."/>
            <person name="Pajuelo D."/>
            <person name="Ebbesson L."/>
            <person name="Teles M."/>
            <person name="MacKenzie S."/>
            <person name="Amaro C."/>
        </authorList>
    </citation>
    <scope>NUCLEOTIDE SEQUENCE</scope>
</reference>
<name>A0A0E9VMD1_ANGAN</name>
<dbReference type="AlphaFoldDB" id="A0A0E9VMD1"/>